<keyword evidence="2" id="KW-1185">Reference proteome</keyword>
<proteinExistence type="predicted"/>
<protein>
    <submittedName>
        <fullName evidence="1">Uncharacterized protein</fullName>
    </submittedName>
</protein>
<evidence type="ECO:0000313" key="2">
    <source>
        <dbReference type="Proteomes" id="UP000299102"/>
    </source>
</evidence>
<dbReference type="AlphaFoldDB" id="A0A4C1Z4N1"/>
<organism evidence="1 2">
    <name type="scientific">Eumeta variegata</name>
    <name type="common">Bagworm moth</name>
    <name type="synonym">Eumeta japonica</name>
    <dbReference type="NCBI Taxonomy" id="151549"/>
    <lineage>
        <taxon>Eukaryota</taxon>
        <taxon>Metazoa</taxon>
        <taxon>Ecdysozoa</taxon>
        <taxon>Arthropoda</taxon>
        <taxon>Hexapoda</taxon>
        <taxon>Insecta</taxon>
        <taxon>Pterygota</taxon>
        <taxon>Neoptera</taxon>
        <taxon>Endopterygota</taxon>
        <taxon>Lepidoptera</taxon>
        <taxon>Glossata</taxon>
        <taxon>Ditrysia</taxon>
        <taxon>Tineoidea</taxon>
        <taxon>Psychidae</taxon>
        <taxon>Oiketicinae</taxon>
        <taxon>Eumeta</taxon>
    </lineage>
</organism>
<accession>A0A4C1Z4N1</accession>
<comment type="caution">
    <text evidence="1">The sequence shown here is derived from an EMBL/GenBank/DDBJ whole genome shotgun (WGS) entry which is preliminary data.</text>
</comment>
<dbReference type="EMBL" id="BGZK01001588">
    <property type="protein sequence ID" value="GBP82808.1"/>
    <property type="molecule type" value="Genomic_DNA"/>
</dbReference>
<name>A0A4C1Z4N1_EUMVA</name>
<dbReference type="Proteomes" id="UP000299102">
    <property type="component" value="Unassembled WGS sequence"/>
</dbReference>
<gene>
    <name evidence="1" type="ORF">EVAR_61244_1</name>
</gene>
<evidence type="ECO:0000313" key="1">
    <source>
        <dbReference type="EMBL" id="GBP82808.1"/>
    </source>
</evidence>
<sequence>MKELFAPNFVRIGTVTASGIRIQNEAGNRIENGNRIKTECGTEIENGTGVGNGCGTGIRIKSVGRTTSAGLASSIIKHSCSLYFILCKSFPRRHIGVYLFIIYNKQGQYEKFNIFMARIERSDFTRVKDSLIDSPALKSNRAQFGIKGDGVLTTALYDAMAVTARVDRAAGGAASAHVRSDTRRLGNL</sequence>
<reference evidence="1 2" key="1">
    <citation type="journal article" date="2019" name="Commun. Biol.">
        <title>The bagworm genome reveals a unique fibroin gene that provides high tensile strength.</title>
        <authorList>
            <person name="Kono N."/>
            <person name="Nakamura H."/>
            <person name="Ohtoshi R."/>
            <person name="Tomita M."/>
            <person name="Numata K."/>
            <person name="Arakawa K."/>
        </authorList>
    </citation>
    <scope>NUCLEOTIDE SEQUENCE [LARGE SCALE GENOMIC DNA]</scope>
</reference>